<dbReference type="CDD" id="cd04332">
    <property type="entry name" value="YbaK_like"/>
    <property type="match status" value="1"/>
</dbReference>
<gene>
    <name evidence="2" type="ORF">DSCA_57660</name>
</gene>
<dbReference type="SUPFAM" id="SSF55826">
    <property type="entry name" value="YbaK/ProRS associated domain"/>
    <property type="match status" value="1"/>
</dbReference>
<dbReference type="GO" id="GO:0016874">
    <property type="term" value="F:ligase activity"/>
    <property type="evidence" value="ECO:0007669"/>
    <property type="project" value="UniProtKB-KW"/>
</dbReference>
<sequence length="150" mass="16506">MPVEANIVDILKKNKIAYEVVEHEPVYTNPAMAEALGVSEAETVKSLVLLTKEKQMVVLVLPGDKKVDWKKAAAGIGTKKVSFAKPEAVLEKVGCEVGCVPPFGQLASLPIFMDPDLAKKDVVYFNPGRHDKSFKIKAWDLKKVSKPKFI</sequence>
<proteinExistence type="predicted"/>
<dbReference type="Pfam" id="PF04073">
    <property type="entry name" value="tRNA_edit"/>
    <property type="match status" value="1"/>
</dbReference>
<name>A0A5K7YRH3_9BACT</name>
<dbReference type="RefSeq" id="WP_155319616.1">
    <property type="nucleotide sequence ID" value="NZ_AP021874.1"/>
</dbReference>
<dbReference type="InterPro" id="IPR007214">
    <property type="entry name" value="YbaK/aa-tRNA-synth-assoc-dom"/>
</dbReference>
<evidence type="ECO:0000313" key="3">
    <source>
        <dbReference type="Proteomes" id="UP000427906"/>
    </source>
</evidence>
<dbReference type="EMBL" id="AP021874">
    <property type="protein sequence ID" value="BBO71836.1"/>
    <property type="molecule type" value="Genomic_DNA"/>
</dbReference>
<evidence type="ECO:0000259" key="1">
    <source>
        <dbReference type="Pfam" id="PF04073"/>
    </source>
</evidence>
<evidence type="ECO:0000313" key="2">
    <source>
        <dbReference type="EMBL" id="BBO71836.1"/>
    </source>
</evidence>
<keyword evidence="2" id="KW-0436">Ligase</keyword>
<reference evidence="2 3" key="1">
    <citation type="submission" date="2019-11" db="EMBL/GenBank/DDBJ databases">
        <title>Comparative genomics of hydrocarbon-degrading Desulfosarcina strains.</title>
        <authorList>
            <person name="Watanabe M."/>
            <person name="Kojima H."/>
            <person name="Fukui M."/>
        </authorList>
    </citation>
    <scope>NUCLEOTIDE SEQUENCE [LARGE SCALE GENOMIC DNA]</scope>
    <source>
        <strain evidence="2 3">PL12</strain>
    </source>
</reference>
<dbReference type="Gene3D" id="3.90.960.10">
    <property type="entry name" value="YbaK/aminoacyl-tRNA synthetase-associated domain"/>
    <property type="match status" value="1"/>
</dbReference>
<organism evidence="2 3">
    <name type="scientific">Desulfosarcina alkanivorans</name>
    <dbReference type="NCBI Taxonomy" id="571177"/>
    <lineage>
        <taxon>Bacteria</taxon>
        <taxon>Pseudomonadati</taxon>
        <taxon>Thermodesulfobacteriota</taxon>
        <taxon>Desulfobacteria</taxon>
        <taxon>Desulfobacterales</taxon>
        <taxon>Desulfosarcinaceae</taxon>
        <taxon>Desulfosarcina</taxon>
    </lineage>
</organism>
<feature type="domain" description="YbaK/aminoacyl-tRNA synthetase-associated" evidence="1">
    <location>
        <begin position="23"/>
        <end position="143"/>
    </location>
</feature>
<keyword evidence="3" id="KW-1185">Reference proteome</keyword>
<dbReference type="GO" id="GO:0002161">
    <property type="term" value="F:aminoacyl-tRNA deacylase activity"/>
    <property type="evidence" value="ECO:0007669"/>
    <property type="project" value="InterPro"/>
</dbReference>
<dbReference type="Proteomes" id="UP000427906">
    <property type="component" value="Chromosome"/>
</dbReference>
<dbReference type="KEGG" id="dalk:DSCA_57660"/>
<dbReference type="PANTHER" id="PTHR30411">
    <property type="entry name" value="CYTOPLASMIC PROTEIN"/>
    <property type="match status" value="1"/>
</dbReference>
<dbReference type="AlphaFoldDB" id="A0A5K7YRH3"/>
<dbReference type="OrthoDB" id="9786549at2"/>
<dbReference type="InterPro" id="IPR036754">
    <property type="entry name" value="YbaK/aa-tRNA-synt-asso_dom_sf"/>
</dbReference>
<protein>
    <submittedName>
        <fullName evidence="2">Proline--tRNA ligase</fullName>
    </submittedName>
</protein>
<dbReference type="PANTHER" id="PTHR30411:SF9">
    <property type="entry name" value="MULTIFUNCTIONAL SER_THR-TRNA DEACYLASE PROXP-Y"/>
    <property type="match status" value="1"/>
</dbReference>
<accession>A0A5K7YRH3</accession>